<dbReference type="Gene3D" id="3.40.50.300">
    <property type="entry name" value="P-loop containing nucleotide triphosphate hydrolases"/>
    <property type="match status" value="1"/>
</dbReference>
<accession>A0A1F4SST8</accession>
<evidence type="ECO:0000313" key="3">
    <source>
        <dbReference type="EMBL" id="OGC23505.1"/>
    </source>
</evidence>
<dbReference type="Gene3D" id="3.30.230.10">
    <property type="match status" value="1"/>
</dbReference>
<dbReference type="InterPro" id="IPR003593">
    <property type="entry name" value="AAA+_ATPase"/>
</dbReference>
<evidence type="ECO:0000259" key="2">
    <source>
        <dbReference type="SMART" id="SM00382"/>
    </source>
</evidence>
<gene>
    <name evidence="3" type="ORF">A2310_02765</name>
</gene>
<dbReference type="PANTHER" id="PTHR32039:SF7">
    <property type="entry name" value="COMPETENCE PROTEIN COMM"/>
    <property type="match status" value="1"/>
</dbReference>
<dbReference type="SMART" id="SM00382">
    <property type="entry name" value="AAA"/>
    <property type="match status" value="1"/>
</dbReference>
<dbReference type="PANTHER" id="PTHR32039">
    <property type="entry name" value="MAGNESIUM-CHELATASE SUBUNIT CHLI"/>
    <property type="match status" value="1"/>
</dbReference>
<proteinExistence type="inferred from homology"/>
<reference evidence="3 4" key="1">
    <citation type="journal article" date="2016" name="Nat. Commun.">
        <title>Thousands of microbial genomes shed light on interconnected biogeochemical processes in an aquifer system.</title>
        <authorList>
            <person name="Anantharaman K."/>
            <person name="Brown C.T."/>
            <person name="Hug L.A."/>
            <person name="Sharon I."/>
            <person name="Castelle C.J."/>
            <person name="Probst A.J."/>
            <person name="Thomas B.C."/>
            <person name="Singh A."/>
            <person name="Wilkins M.J."/>
            <person name="Karaoz U."/>
            <person name="Brodie E.L."/>
            <person name="Williams K.H."/>
            <person name="Hubbard S.S."/>
            <person name="Banfield J.F."/>
        </authorList>
    </citation>
    <scope>NUCLEOTIDE SEQUENCE [LARGE SCALE GENOMIC DNA]</scope>
</reference>
<dbReference type="Pfam" id="PF01078">
    <property type="entry name" value="Mg_chelatase"/>
    <property type="match status" value="1"/>
</dbReference>
<sequence length="508" mass="56027">MLVKLQSAALNGIEGNIIRVEIDASKGLPGQSIVGLPDAAVRESRDRVRCAITNSNFEFPPLYITINLAPGDIRKEGSLYDLPIAVGILCASGQISSEKLIDTFFLGELSLNGDVKGISGILPICHSLYKKGLKKAIVSKENADEAALIKELEVIPISNLRETVEFLNNEKDIIPHKVDIDSLFLNNQEFDMDFSEIKGQSHAKRALEIAAAGSHNILMVGPPGSGKTMLAKRIPTILPPLSVDEALQVTKLYSITGLTNKRNGLITRRPFRSPHHTTSNIGIIGGGRIPRPGEVSLSHFGVLFLDELPEFGRDVLEVLREPLEDNKVTVSRALASITYPSNFMLVAAMNPCPCGNYMDPLKACSCHPNKVQKYWSRISGPLLDRIDIHIEVPRLKKEELVSLPQGKTSAEIRESICNARKTQEKRFKGLPFHSNSSLTPKHMRVFCQLNPEAGDLLKSAIVHYKLSGRTYDRVIKLARTIADLEGMENIETKHIAEAVQFRALNIEK</sequence>
<dbReference type="InterPro" id="IPR014721">
    <property type="entry name" value="Ribsml_uS5_D2-typ_fold_subgr"/>
</dbReference>
<comment type="caution">
    <text evidence="3">The sequence shown here is derived from an EMBL/GenBank/DDBJ whole genome shotgun (WGS) entry which is preliminary data.</text>
</comment>
<comment type="similarity">
    <text evidence="1">Belongs to the Mg-chelatase subunits D/I family. ComM subfamily.</text>
</comment>
<dbReference type="EMBL" id="MEUB01000017">
    <property type="protein sequence ID" value="OGC23505.1"/>
    <property type="molecule type" value="Genomic_DNA"/>
</dbReference>
<dbReference type="STRING" id="1802579.A2310_02765"/>
<dbReference type="InterPro" id="IPR027417">
    <property type="entry name" value="P-loop_NTPase"/>
</dbReference>
<dbReference type="InterPro" id="IPR000523">
    <property type="entry name" value="Mg_chelatse_chII-like_cat_dom"/>
</dbReference>
<dbReference type="Pfam" id="PF13541">
    <property type="entry name" value="ChlI"/>
    <property type="match status" value="1"/>
</dbReference>
<dbReference type="Pfam" id="PF13335">
    <property type="entry name" value="Mg_chelatase_C"/>
    <property type="match status" value="1"/>
</dbReference>
<dbReference type="CDD" id="cd00009">
    <property type="entry name" value="AAA"/>
    <property type="match status" value="1"/>
</dbReference>
<evidence type="ECO:0000313" key="4">
    <source>
        <dbReference type="Proteomes" id="UP000178417"/>
    </source>
</evidence>
<dbReference type="InterPro" id="IPR004482">
    <property type="entry name" value="Mg_chelat-rel"/>
</dbReference>
<dbReference type="GO" id="GO:0005524">
    <property type="term" value="F:ATP binding"/>
    <property type="evidence" value="ECO:0007669"/>
    <property type="project" value="InterPro"/>
</dbReference>
<dbReference type="InterPro" id="IPR025158">
    <property type="entry name" value="Mg_chelat-rel_C"/>
</dbReference>
<dbReference type="Proteomes" id="UP000178417">
    <property type="component" value="Unassembled WGS sequence"/>
</dbReference>
<dbReference type="NCBIfam" id="TIGR00368">
    <property type="entry name" value="YifB family Mg chelatase-like AAA ATPase"/>
    <property type="match status" value="1"/>
</dbReference>
<dbReference type="SUPFAM" id="SSF54211">
    <property type="entry name" value="Ribosomal protein S5 domain 2-like"/>
    <property type="match status" value="1"/>
</dbReference>
<name>A0A1F4SST8_UNCSA</name>
<dbReference type="InterPro" id="IPR020568">
    <property type="entry name" value="Ribosomal_Su5_D2-typ_SF"/>
</dbReference>
<feature type="domain" description="AAA+ ATPase" evidence="2">
    <location>
        <begin position="213"/>
        <end position="396"/>
    </location>
</feature>
<evidence type="ECO:0000256" key="1">
    <source>
        <dbReference type="ARBA" id="ARBA00006354"/>
    </source>
</evidence>
<organism evidence="3 4">
    <name type="scientific">candidate division WOR-1 bacterium RIFOXYB2_FULL_37_13</name>
    <dbReference type="NCBI Taxonomy" id="1802579"/>
    <lineage>
        <taxon>Bacteria</taxon>
        <taxon>Bacillati</taxon>
        <taxon>Saganbacteria</taxon>
    </lineage>
</organism>
<dbReference type="SUPFAM" id="SSF52540">
    <property type="entry name" value="P-loop containing nucleoside triphosphate hydrolases"/>
    <property type="match status" value="1"/>
</dbReference>
<dbReference type="AlphaFoldDB" id="A0A1F4SST8"/>
<protein>
    <recommendedName>
        <fullName evidence="2">AAA+ ATPase domain-containing protein</fullName>
    </recommendedName>
</protein>
<dbReference type="InterPro" id="IPR045006">
    <property type="entry name" value="CHLI-like"/>
</dbReference>